<dbReference type="PANTHER" id="PTHR21583:SF8">
    <property type="entry name" value="PROTEIN ELYS"/>
    <property type="match status" value="1"/>
</dbReference>
<feature type="region of interest" description="Disordered" evidence="3">
    <location>
        <begin position="2038"/>
        <end position="2462"/>
    </location>
</feature>
<feature type="compositionally biased region" description="Low complexity" evidence="3">
    <location>
        <begin position="2266"/>
        <end position="2276"/>
    </location>
</feature>
<feature type="region of interest" description="Disordered" evidence="3">
    <location>
        <begin position="1256"/>
        <end position="1287"/>
    </location>
</feature>
<organism evidence="6 7">
    <name type="scientific">Sparus aurata</name>
    <name type="common">Gilthead sea bream</name>
    <dbReference type="NCBI Taxonomy" id="8175"/>
    <lineage>
        <taxon>Eukaryota</taxon>
        <taxon>Metazoa</taxon>
        <taxon>Chordata</taxon>
        <taxon>Craniata</taxon>
        <taxon>Vertebrata</taxon>
        <taxon>Euteleostomi</taxon>
        <taxon>Actinopterygii</taxon>
        <taxon>Neopterygii</taxon>
        <taxon>Teleostei</taxon>
        <taxon>Neoteleostei</taxon>
        <taxon>Acanthomorphata</taxon>
        <taxon>Eupercaria</taxon>
        <taxon>Spariformes</taxon>
        <taxon>Sparidae</taxon>
        <taxon>Sparus</taxon>
    </lineage>
</organism>
<reference evidence="6" key="1">
    <citation type="submission" date="2021-04" db="EMBL/GenBank/DDBJ databases">
        <authorList>
            <consortium name="Wellcome Sanger Institute Data Sharing"/>
        </authorList>
    </citation>
    <scope>NUCLEOTIDE SEQUENCE [LARGE SCALE GENOMIC DNA]</scope>
</reference>
<dbReference type="OrthoDB" id="20729at2759"/>
<dbReference type="InterPro" id="IPR025151">
    <property type="entry name" value="ELYS_dom"/>
</dbReference>
<dbReference type="PANTHER" id="PTHR21583">
    <property type="entry name" value="ELYS PROTEIN"/>
    <property type="match status" value="1"/>
</dbReference>
<comment type="subcellular location">
    <subcellularLocation>
        <location evidence="1">Nucleus</location>
    </subcellularLocation>
</comment>
<proteinExistence type="predicted"/>
<feature type="compositionally biased region" description="Acidic residues" evidence="3">
    <location>
        <begin position="1266"/>
        <end position="1276"/>
    </location>
</feature>
<feature type="region of interest" description="Disordered" evidence="3">
    <location>
        <begin position="1189"/>
        <end position="1209"/>
    </location>
</feature>
<dbReference type="Pfam" id="PF13934">
    <property type="entry name" value="ELYS"/>
    <property type="match status" value="1"/>
</dbReference>
<feature type="compositionally biased region" description="Polar residues" evidence="3">
    <location>
        <begin position="2411"/>
        <end position="2431"/>
    </location>
</feature>
<keyword evidence="7" id="KW-1185">Reference proteome</keyword>
<dbReference type="CTD" id="25909"/>
<sequence>MHDLTAQVTSSLLPFPGVTIDALGEDEITLDSVLHGKFTVGRSGLAWLACGPHLEVVHALTGERLSAYCFSGGGEHPPSVLAARDFSWLKRSGLLVGLEEAEGSVLCLYDLGLSRVVKAVVIPGRITAIEPLVSYGGASTSTQHLHQSLRWFFGIAAVVTDLGHVLLVDLCLDDLSCSQSELEASDLQVVTKSPTEIPRLREVSTRQGRHLCLQLNGPSGVGVTALQYISRTNQLAVGFSDGYLQLWNMKALKKEYHSQLEGGRVPVHAFTFQEPENDPRNCCYLWAVQSSQDLEGDMVSLRLLQLAFSERKCLASGKILYEGLEYCEERYSQELGGSAFPLRAQATNTRLLSCQTIEKFRPHPDRDDSMNEVASPDTSVSIFSWQVKAYGQGNLSTYIGVFDINRWYHAQMPDSLRTGESLQNCPYLAVWSLDPVVQMVSSHVLMDAVVHDRSLSRGLPFTCPPPEQYFNPTTYNFDATCLLNSGIVHLTCSGYQKETLSFLKKAAPCSSDIISTSYSRCLISGLLSSRLADTQASSLSQEEQLDAILSTAVETSSLGLITGCIKQWTAEEQPGSALNLRYILDWAWNKVVQTKEELDGICAPLFDSSSNFTDPQTMQLLQHSQRLLGNLGTIFHCLLSEAQELTQKGLVGLINKNMVSSLISKYAQVVLWFCRTGLLPEGSDDDALQISRPFYTHSVISNYYTIRREELTRLAKGKWCADCLMIDGLVSQCGERLTNLWKRDEGGTGQYPPPTLHALLDIYLLDSIDEAAKHAIVIYLLLDVMYSFPNKEGASVESFPTAFAIPIGLVKLVQGLWLLDHHDHQSSFELLLHPAASQCQFEWQHERVLQALMCQGQHSVALRYFHVTKPPIASTSQAKLCLSVLLHNRCLIEAWSLLRQHSNRLNMGELLGFLYESCQELGLIKELLKLPLGLSEQECLEKFLQGTGGLQNRELLMVHYLQQANYIPALQLNQSLKMNLVNERDPKLKERSNTRNSILDQYGKVLPRIQRKLAMERAKPYQHPYGIHREVSRPQPLSTITKRSSNEKVMSRAGFINNVLTKIEEVWFGKGATPQSSPAKSNPRRADVQSPKPSSSALPDPFLGTPITMTSKRKSRLMDLVVQPSCQTPRSLLSPPRPPSSWVSPKSTSKAPELSLLQTPQVVKRARALAASGPVFSAFTPQSILRSSLRPTPVATPSASPGRSITPPLRSKESRITFIEKAGSPEPDKGIRWTNGMAADSEISLLTRGPSLSKATRKTWSSRLAEEEEEGDEEVEQPSVKFLPPEGSILSPQLRCLESKSSSIHEVAAVSQPSDAKQAQLSLSFDVSHTSILSTDTTLEFFDAPLSAAENDEEEVVTINMKGLAEKEEPEETPSPTTEQTPLLTSEDLKREEEEKDDETFEDVMETGPEQEAQNEEAVESEKEDVESSSKQEDAAALDEEETSSHKHVCNQVTESMDSGTEVECQDQPETAVGQEVQSEATESMEVTEQLKLFGASEPKCELEEELEQSTDMTEFVQKHLFGGELSPPLTRSGIHDASQTQIIFSSELIDEVEQEEQATADEEEEPAAAAVVEEEEEEQAAVVEEEEEEEEEQAAVVEEEEEEEEEQAAVVEEEEEQAAAGEEELQAAAAAVEEEVQAAAAAVEKEVQAAAVEEEVQAAAVEEEEQAAVAEEEQTAPDKEEEEQGAAEAPPVFTSQKSTASITSSEPTGTDSHSVVSLNDSEELSSPMSEDEEDEDEESDEEEEEEDDEEEEEEEEEEEDSGSEVEIIEEVQGNGRLPPLQPSSVYVDHGHFLPSLSEQEAAEFSLITPGAEMKLVEEDMEGEVVMVRLGADEEGMVADIEEQGSSYVELKPSTTLLVPLELMEGQDGLVDSSQLGLCELPQTVEPDDRKSETNSGFSLMLDMDEDGDKDAGTLSMENDVQFADPLTLSPAVEDGDELVEKPEVIVLGTDDQDPVLSAEAAEEEQRGEMDVFDGVDGQIESELADLQSENIEANHEAEDAKDPLVAELVMVAEDQESAGFLLSVPAPVEELEVVVDVKDSTAEKDAAEEVMEEEEDKPAPAEDLEEPEENGPVDTDTEIASSAQTEAVVEENEQELKASVETDEENREEIKMETETKRRGRGRLRKQKDVEEEKQTEPEEQPVPETPSSLRKKKAASTPTRRTTRGRTVSFISPVTEEAEEPQVDGKVEEAETSTLVPASPSRTPRKTRQNKEITVRVSTPRRSTRNSQPEPPKGQEEQEEAMDNDTSVASTSKASSPARRRASQRAAQTRASKSGSEEEENKEVQEDAVINTRSSRRTPAKTPTPAKGRTTQGNTPRRSSRKIPSSSEKVAPTTLEILKEEKEPEEAFDSPDTRTSRKTKTEASETDAALLEEEENTKQQVSSPGRTTRRSNRNTLNVYPQVKLVPISLPQSARKTRGETVTENTQDGEVNSLRRTTRKLWDQPEEDLPLLDSPLEVDSETPVADALIKRLKDEEEKQEGAVVVTKMVRASKRSAKSSVEHVPSLLPEPEEDESSPGEHSFIYSPSRRRTRANRGVSPGPSEESAAPVTRSRRRVVKDASVAPHDDVASEEDHVGVEKAADGPKTRKTGKRTAKSKTVSEPPPIAEAAVLSPVPSPADPVPRALRRIKGAEAPTSSTNLRRKRILDAAFPKPVTRRKKL</sequence>
<feature type="compositionally biased region" description="Basic and acidic residues" evidence="3">
    <location>
        <begin position="2353"/>
        <end position="2365"/>
    </location>
</feature>
<feature type="compositionally biased region" description="Basic and acidic residues" evidence="3">
    <location>
        <begin position="2565"/>
        <end position="2586"/>
    </location>
</feature>
<dbReference type="Pfam" id="PF16687">
    <property type="entry name" value="ELYS-bb"/>
    <property type="match status" value="1"/>
</dbReference>
<reference evidence="6" key="2">
    <citation type="submission" date="2025-08" db="UniProtKB">
        <authorList>
            <consortium name="Ensembl"/>
        </authorList>
    </citation>
    <scope>IDENTIFICATION</scope>
</reference>
<feature type="domain" description="ELYS-like" evidence="4">
    <location>
        <begin position="723"/>
        <end position="945"/>
    </location>
</feature>
<evidence type="ECO:0000256" key="3">
    <source>
        <dbReference type="SAM" id="MobiDB-lite"/>
    </source>
</evidence>
<feature type="region of interest" description="Disordered" evidence="3">
    <location>
        <begin position="1126"/>
        <end position="1150"/>
    </location>
</feature>
<accession>A0A671UV45</accession>
<dbReference type="GO" id="GO:0048565">
    <property type="term" value="P:digestive tract development"/>
    <property type="evidence" value="ECO:0007669"/>
    <property type="project" value="Ensembl"/>
</dbReference>
<feature type="compositionally biased region" description="Basic and acidic residues" evidence="3">
    <location>
        <begin position="2109"/>
        <end position="2118"/>
    </location>
</feature>
<evidence type="ECO:0000256" key="2">
    <source>
        <dbReference type="ARBA" id="ARBA00023242"/>
    </source>
</evidence>
<gene>
    <name evidence="6" type="primary">ahctf1</name>
</gene>
<feature type="compositionally biased region" description="Acidic residues" evidence="3">
    <location>
        <begin position="1730"/>
        <end position="1770"/>
    </location>
</feature>
<evidence type="ECO:0000313" key="7">
    <source>
        <dbReference type="Proteomes" id="UP000472265"/>
    </source>
</evidence>
<protein>
    <submittedName>
        <fullName evidence="6">AT hook containing transcription factor 1</fullName>
    </submittedName>
</protein>
<keyword evidence="2" id="KW-0539">Nucleus</keyword>
<feature type="compositionally biased region" description="Polar residues" evidence="3">
    <location>
        <begin position="2194"/>
        <end position="2204"/>
    </location>
</feature>
<evidence type="ECO:0000259" key="4">
    <source>
        <dbReference type="Pfam" id="PF13934"/>
    </source>
</evidence>
<feature type="compositionally biased region" description="Basic and acidic residues" evidence="3">
    <location>
        <begin position="2038"/>
        <end position="2048"/>
    </location>
</feature>
<feature type="region of interest" description="Disordered" evidence="3">
    <location>
        <begin position="1071"/>
        <end position="1105"/>
    </location>
</feature>
<feature type="region of interest" description="Disordered" evidence="3">
    <location>
        <begin position="1553"/>
        <end position="1624"/>
    </location>
</feature>
<dbReference type="GO" id="GO:0005634">
    <property type="term" value="C:nucleus"/>
    <property type="evidence" value="ECO:0007669"/>
    <property type="project" value="UniProtKB-SubCell"/>
</dbReference>
<feature type="compositionally biased region" description="Polar residues" evidence="3">
    <location>
        <begin position="1476"/>
        <end position="1486"/>
    </location>
</feature>
<feature type="compositionally biased region" description="Polar residues" evidence="3">
    <location>
        <begin position="1694"/>
        <end position="1720"/>
    </location>
</feature>
<feature type="region of interest" description="Disordered" evidence="3">
    <location>
        <begin position="1949"/>
        <end position="1969"/>
    </location>
</feature>
<feature type="compositionally biased region" description="Low complexity" evidence="3">
    <location>
        <begin position="1129"/>
        <end position="1147"/>
    </location>
</feature>
<evidence type="ECO:0000256" key="1">
    <source>
        <dbReference type="ARBA" id="ARBA00004123"/>
    </source>
</evidence>
<feature type="compositionally biased region" description="Low complexity" evidence="3">
    <location>
        <begin position="1374"/>
        <end position="1386"/>
    </location>
</feature>
<evidence type="ECO:0000259" key="5">
    <source>
        <dbReference type="Pfam" id="PF16687"/>
    </source>
</evidence>
<dbReference type="RefSeq" id="XP_030270241.1">
    <property type="nucleotide sequence ID" value="XM_030414381.1"/>
</dbReference>
<feature type="compositionally biased region" description="Basic and acidic residues" evidence="3">
    <location>
        <begin position="2128"/>
        <end position="2138"/>
    </location>
</feature>
<dbReference type="GO" id="GO:0072574">
    <property type="term" value="P:hepatocyte proliferation"/>
    <property type="evidence" value="ECO:0007669"/>
    <property type="project" value="Ensembl"/>
</dbReference>
<dbReference type="InParanoid" id="A0A671UV45"/>
<dbReference type="GeneTree" id="ENSGT00390000018900"/>
<evidence type="ECO:0000313" key="6">
    <source>
        <dbReference type="Ensembl" id="ENSSAUP00010018322.1"/>
    </source>
</evidence>
<feature type="compositionally biased region" description="Polar residues" evidence="3">
    <location>
        <begin position="1189"/>
        <end position="1203"/>
    </location>
</feature>
<reference evidence="6" key="3">
    <citation type="submission" date="2025-09" db="UniProtKB">
        <authorList>
            <consortium name="Ensembl"/>
        </authorList>
    </citation>
    <scope>IDENTIFICATION</scope>
</reference>
<feature type="compositionally biased region" description="Low complexity" evidence="3">
    <location>
        <begin position="2324"/>
        <end position="2338"/>
    </location>
</feature>
<dbReference type="Proteomes" id="UP000472265">
    <property type="component" value="Chromosome 4"/>
</dbReference>
<dbReference type="InterPro" id="IPR052620">
    <property type="entry name" value="ELYS/MEL-28_NucAsmblyFactor"/>
</dbReference>
<feature type="compositionally biased region" description="Acidic residues" evidence="3">
    <location>
        <begin position="1394"/>
        <end position="1405"/>
    </location>
</feature>
<dbReference type="RefSeq" id="XP_030270240.1">
    <property type="nucleotide sequence ID" value="XM_030414380.1"/>
</dbReference>
<feature type="region of interest" description="Disordered" evidence="3">
    <location>
        <begin position="1346"/>
        <end position="1486"/>
    </location>
</feature>
<dbReference type="OMA" id="EYIATEQ"/>
<feature type="compositionally biased region" description="Acidic residues" evidence="3">
    <location>
        <begin position="2049"/>
        <end position="2078"/>
    </location>
</feature>
<feature type="compositionally biased region" description="Acidic residues" evidence="3">
    <location>
        <begin position="2445"/>
        <end position="2461"/>
    </location>
</feature>
<dbReference type="GO" id="GO:0051292">
    <property type="term" value="P:nuclear pore complex assembly"/>
    <property type="evidence" value="ECO:0007669"/>
    <property type="project" value="Ensembl"/>
</dbReference>
<feature type="region of interest" description="Disordered" evidence="3">
    <location>
        <begin position="2491"/>
        <end position="2623"/>
    </location>
</feature>
<dbReference type="GO" id="GO:1903943">
    <property type="term" value="P:regulation of hepatocyte apoptotic process"/>
    <property type="evidence" value="ECO:0007669"/>
    <property type="project" value="Ensembl"/>
</dbReference>
<dbReference type="Ensembl" id="ENSSAUT00010019355.1">
    <property type="protein sequence ID" value="ENSSAUP00010018322.1"/>
    <property type="gene ID" value="ENSSAUG00010008269.1"/>
</dbReference>
<feature type="region of interest" description="Disordered" evidence="3">
    <location>
        <begin position="1657"/>
        <end position="1786"/>
    </location>
</feature>
<dbReference type="InterPro" id="IPR032040">
    <property type="entry name" value="ELYS-bb"/>
</dbReference>
<feature type="compositionally biased region" description="Basic residues" evidence="3">
    <location>
        <begin position="2587"/>
        <end position="2596"/>
    </location>
</feature>
<dbReference type="GeneID" id="115580241"/>
<feature type="compositionally biased region" description="Acidic residues" evidence="3">
    <location>
        <begin position="1657"/>
        <end position="1686"/>
    </location>
</feature>
<feature type="compositionally biased region" description="Acidic residues" evidence="3">
    <location>
        <begin position="1413"/>
        <end position="1425"/>
    </location>
</feature>
<feature type="domain" description="ELYS beta-propeller" evidence="5">
    <location>
        <begin position="1"/>
        <end position="489"/>
    </location>
</feature>
<name>A0A671UV45_SPAAU</name>